<dbReference type="GO" id="GO:0030427">
    <property type="term" value="C:site of polarized growth"/>
    <property type="evidence" value="ECO:0007669"/>
    <property type="project" value="UniProtKB-ARBA"/>
</dbReference>
<dbReference type="Pfam" id="PF02893">
    <property type="entry name" value="GRAM"/>
    <property type="match status" value="1"/>
</dbReference>
<dbReference type="PANTHER" id="PTHR47219">
    <property type="entry name" value="RAB GTPASE-ACTIVATING PROTEIN 1-LIKE"/>
    <property type="match status" value="1"/>
</dbReference>
<dbReference type="EMBL" id="CAKXYY010000010">
    <property type="protein sequence ID" value="CAH2353287.1"/>
    <property type="molecule type" value="Genomic_DNA"/>
</dbReference>
<comment type="caution">
    <text evidence="5">The sequence shown here is derived from an EMBL/GenBank/DDBJ whole genome shotgun (WGS) entry which is preliminary data.</text>
</comment>
<evidence type="ECO:0000256" key="1">
    <source>
        <dbReference type="ARBA" id="ARBA00022468"/>
    </source>
</evidence>
<dbReference type="OrthoDB" id="17687at2759"/>
<dbReference type="PROSITE" id="PS50086">
    <property type="entry name" value="TBC_RABGAP"/>
    <property type="match status" value="1"/>
</dbReference>
<dbReference type="AlphaFoldDB" id="A0A9P0VZ66"/>
<proteinExistence type="predicted"/>
<protein>
    <submittedName>
        <fullName evidence="5">GTPase-activating protein GYP2</fullName>
    </submittedName>
</protein>
<dbReference type="InterPro" id="IPR004182">
    <property type="entry name" value="GRAM"/>
</dbReference>
<evidence type="ECO:0000259" key="4">
    <source>
        <dbReference type="PROSITE" id="PS50222"/>
    </source>
</evidence>
<sequence length="972" mass="111111">MAFFEALRDRAVNTINQVLDNKKSDLGLSKDERFCREYNLPDGEVILDETAAEIGIKHERVQPQAQSQSQSQAHGNNRPHSNSSANQLDILPQGRLYLTPHFLVFRDAFDRKACSFTLHLSTIKKVERLPTRSYVYALSTTTHSRLIITFYLVGVRPESEKFAHNLKLSLRANLPNVSKLQPFIQTLYSEYLLSKNNVSLEKVEEVPPGGLGLKFKFPGNAKDSRDKSKMKLWFDLLRTDGRNLSVIKTPMFYRLVRVGLPNRLRGEIWELCCGSMYYRLDNPDEYSKILQVNEGKQSLAKEEIEKDLNRSLPEYVAYQSPEGIERLRRVLTAYSWKNPDVGYCQAMNIVVAALLIYMSEEQAFWCLNVLCDRIVPGYYSKTMYGTLLDQRVFESLVQETMPILWEHITKYDIQLSVVSLPWFLSLYLSSMPLVFAFRIIDVFFLQGPKTLFQVALAIIKLNGEELLKTEDDGTFIQILKNYFQTLDQSAHPNSPNEKYRAITKFQELLVTAFKEFSVIDEDAINKHRAKHRDTIFQNISTFVKRTELRNLPKTAFTQEALSIIYDRFYSMVESYNVTMASGSSLMDFKAFTKFMSEICDWCYAYEDGDSEKGSAGELSNPIETSFLKRLFNHWDTEDQGAITLSDLVVGLNRLTAPDLMENMANFFELYDHKGNGKIDREGILQMSEDLLYITTPWKEASLLDSITERDIEQVIADQIVKQKKQQGSDTEGEIIVPSEIDIDDNEKQRLINQQVERYLSGASTFIQRAFEYAQPQEEEVLLEELSITDNKISHNAALNPNAPVYINLPTFRMVVLADETYELLFSKTFSSSIHVDKPLDSKFKTIRNLRDMFDGLLADGRKVATQVRRRMDSAASNAKHNSGNNSSPDSASLKSAKKEEEEYRDDDFGVIAIDEKDKDLLLGAEAQVLTDPVRHKTTGSSSDISKFHKAEAEAEAASHSPRETNLIEFEHD</sequence>
<dbReference type="FunFam" id="1.10.8.270:FF:000015">
    <property type="entry name" value="GTPase activating protein (Gyp2)"/>
    <property type="match status" value="1"/>
</dbReference>
<feature type="compositionally biased region" description="Polar residues" evidence="2">
    <location>
        <begin position="74"/>
        <end position="86"/>
    </location>
</feature>
<dbReference type="Gene3D" id="1.10.8.270">
    <property type="entry name" value="putative rabgap domain of human tbc1 domain family member 14 like domains"/>
    <property type="match status" value="1"/>
</dbReference>
<gene>
    <name evidence="5" type="ORF">CLIB1423_10S01552</name>
</gene>
<feature type="compositionally biased region" description="Low complexity" evidence="2">
    <location>
        <begin position="62"/>
        <end position="73"/>
    </location>
</feature>
<reference evidence="5" key="1">
    <citation type="submission" date="2022-03" db="EMBL/GenBank/DDBJ databases">
        <authorList>
            <person name="Legras J.-L."/>
            <person name="Devillers H."/>
            <person name="Grondin C."/>
        </authorList>
    </citation>
    <scope>NUCLEOTIDE SEQUENCE</scope>
    <source>
        <strain evidence="5">CLIB 1423</strain>
    </source>
</reference>
<dbReference type="InterPro" id="IPR002048">
    <property type="entry name" value="EF_hand_dom"/>
</dbReference>
<dbReference type="InterPro" id="IPR035969">
    <property type="entry name" value="Rab-GAP_TBC_sf"/>
</dbReference>
<feature type="domain" description="Rab-GAP TBC" evidence="3">
    <location>
        <begin position="259"/>
        <end position="447"/>
    </location>
</feature>
<organism evidence="5 6">
    <name type="scientific">[Candida] railenensis</name>
    <dbReference type="NCBI Taxonomy" id="45579"/>
    <lineage>
        <taxon>Eukaryota</taxon>
        <taxon>Fungi</taxon>
        <taxon>Dikarya</taxon>
        <taxon>Ascomycota</taxon>
        <taxon>Saccharomycotina</taxon>
        <taxon>Pichiomycetes</taxon>
        <taxon>Debaryomycetaceae</taxon>
        <taxon>Kurtzmaniella</taxon>
    </lineage>
</organism>
<dbReference type="InterPro" id="IPR000195">
    <property type="entry name" value="Rab-GAP-TBC_dom"/>
</dbReference>
<feature type="region of interest" description="Disordered" evidence="2">
    <location>
        <begin position="60"/>
        <end position="86"/>
    </location>
</feature>
<evidence type="ECO:0000313" key="6">
    <source>
        <dbReference type="Proteomes" id="UP000837801"/>
    </source>
</evidence>
<dbReference type="GO" id="GO:0005509">
    <property type="term" value="F:calcium ion binding"/>
    <property type="evidence" value="ECO:0007669"/>
    <property type="project" value="InterPro"/>
</dbReference>
<dbReference type="Proteomes" id="UP000837801">
    <property type="component" value="Unassembled WGS sequence"/>
</dbReference>
<dbReference type="Gene3D" id="1.10.238.10">
    <property type="entry name" value="EF-hand"/>
    <property type="match status" value="1"/>
</dbReference>
<dbReference type="SMART" id="SM00568">
    <property type="entry name" value="GRAM"/>
    <property type="match status" value="1"/>
</dbReference>
<feature type="region of interest" description="Disordered" evidence="2">
    <location>
        <begin position="928"/>
        <end position="972"/>
    </location>
</feature>
<keyword evidence="6" id="KW-1185">Reference proteome</keyword>
<feature type="domain" description="EF-hand" evidence="4">
    <location>
        <begin position="622"/>
        <end position="657"/>
    </location>
</feature>
<feature type="compositionally biased region" description="Polar residues" evidence="2">
    <location>
        <begin position="874"/>
        <end position="889"/>
    </location>
</feature>
<dbReference type="PROSITE" id="PS50222">
    <property type="entry name" value="EF_HAND_2"/>
    <property type="match status" value="1"/>
</dbReference>
<dbReference type="GO" id="GO:0031267">
    <property type="term" value="F:small GTPase binding"/>
    <property type="evidence" value="ECO:0007669"/>
    <property type="project" value="TreeGrafter"/>
</dbReference>
<dbReference type="SUPFAM" id="SSF47473">
    <property type="entry name" value="EF-hand"/>
    <property type="match status" value="1"/>
</dbReference>
<feature type="region of interest" description="Disordered" evidence="2">
    <location>
        <begin position="870"/>
        <end position="901"/>
    </location>
</feature>
<dbReference type="InterPro" id="IPR011992">
    <property type="entry name" value="EF-hand-dom_pair"/>
</dbReference>
<accession>A0A9P0VZ66</accession>
<dbReference type="SMART" id="SM00164">
    <property type="entry name" value="TBC"/>
    <property type="match status" value="1"/>
</dbReference>
<evidence type="ECO:0000256" key="2">
    <source>
        <dbReference type="SAM" id="MobiDB-lite"/>
    </source>
</evidence>
<dbReference type="PANTHER" id="PTHR47219:SF20">
    <property type="entry name" value="TBC1 DOMAIN FAMILY MEMBER 2B"/>
    <property type="match status" value="1"/>
</dbReference>
<keyword evidence="1" id="KW-0343">GTPase activation</keyword>
<dbReference type="GO" id="GO:0005096">
    <property type="term" value="F:GTPase activator activity"/>
    <property type="evidence" value="ECO:0007669"/>
    <property type="project" value="UniProtKB-KW"/>
</dbReference>
<dbReference type="InterPro" id="IPR050302">
    <property type="entry name" value="Rab_GAP_TBC_domain"/>
</dbReference>
<dbReference type="Gene3D" id="1.10.472.80">
    <property type="entry name" value="Ypt/Rab-GAP domain of gyp1p, domain 3"/>
    <property type="match status" value="1"/>
</dbReference>
<name>A0A9P0VZ66_9ASCO</name>
<dbReference type="SUPFAM" id="SSF47923">
    <property type="entry name" value="Ypt/Rab-GAP domain of gyp1p"/>
    <property type="match status" value="2"/>
</dbReference>
<dbReference type="FunFam" id="1.10.472.80:FF:000021">
    <property type="entry name" value="GTPase activating protein (Gyp2)"/>
    <property type="match status" value="1"/>
</dbReference>
<dbReference type="Pfam" id="PF00566">
    <property type="entry name" value="RabGAP-TBC"/>
    <property type="match status" value="1"/>
</dbReference>
<evidence type="ECO:0000259" key="3">
    <source>
        <dbReference type="PROSITE" id="PS50086"/>
    </source>
</evidence>
<evidence type="ECO:0000313" key="5">
    <source>
        <dbReference type="EMBL" id="CAH2353287.1"/>
    </source>
</evidence>